<keyword evidence="1" id="KW-1133">Transmembrane helix</keyword>
<keyword evidence="1" id="KW-0812">Transmembrane</keyword>
<evidence type="ECO:0000313" key="2">
    <source>
        <dbReference type="EMBL" id="PWJ15043.1"/>
    </source>
</evidence>
<reference evidence="3 5" key="1">
    <citation type="submission" date="2016-10" db="EMBL/GenBank/DDBJ databases">
        <authorList>
            <person name="Cai Z."/>
        </authorList>
    </citation>
    <scope>NUCLEOTIDE SEQUENCE [LARGE SCALE GENOMIC DNA]</scope>
    <source>
        <strain evidence="3 5">DSM 25227</strain>
    </source>
</reference>
<evidence type="ECO:0000256" key="1">
    <source>
        <dbReference type="SAM" id="Phobius"/>
    </source>
</evidence>
<dbReference type="EMBL" id="QGDJ01000011">
    <property type="protein sequence ID" value="PWJ15043.1"/>
    <property type="molecule type" value="Genomic_DNA"/>
</dbReference>
<reference evidence="2 4" key="2">
    <citation type="submission" date="2018-03" db="EMBL/GenBank/DDBJ databases">
        <title>Genomic Encyclopedia of Archaeal and Bacterial Type Strains, Phase II (KMG-II): from individual species to whole genera.</title>
        <authorList>
            <person name="Goeker M."/>
        </authorList>
    </citation>
    <scope>NUCLEOTIDE SEQUENCE [LARGE SCALE GENOMIC DNA]</scope>
    <source>
        <strain evidence="2 4">DSM 25227</strain>
    </source>
</reference>
<accession>A0A2Y9C2K8</accession>
<name>A0A2Y9C2K8_9RHOB</name>
<keyword evidence="4" id="KW-1185">Reference proteome</keyword>
<gene>
    <name evidence="2" type="ORF">BCF38_11160</name>
    <name evidence="3" type="ORF">SAMN05421539_11160</name>
</gene>
<evidence type="ECO:0000313" key="3">
    <source>
        <dbReference type="EMBL" id="SSA49892.1"/>
    </source>
</evidence>
<dbReference type="AlphaFoldDB" id="A0A2Y9C2K8"/>
<feature type="transmembrane region" description="Helical" evidence="1">
    <location>
        <begin position="36"/>
        <end position="59"/>
    </location>
</feature>
<dbReference type="EMBL" id="UETC01000011">
    <property type="protein sequence ID" value="SSA49892.1"/>
    <property type="molecule type" value="Genomic_DNA"/>
</dbReference>
<evidence type="ECO:0000313" key="4">
    <source>
        <dbReference type="Proteomes" id="UP000245839"/>
    </source>
</evidence>
<dbReference type="Proteomes" id="UP000245839">
    <property type="component" value="Unassembled WGS sequence"/>
</dbReference>
<keyword evidence="1" id="KW-0472">Membrane</keyword>
<dbReference type="Proteomes" id="UP000251571">
    <property type="component" value="Unassembled WGS sequence"/>
</dbReference>
<proteinExistence type="predicted"/>
<evidence type="ECO:0000313" key="5">
    <source>
        <dbReference type="Proteomes" id="UP000251571"/>
    </source>
</evidence>
<dbReference type="RefSeq" id="WP_109565648.1">
    <property type="nucleotide sequence ID" value="NZ_QGDJ01000011.1"/>
</dbReference>
<protein>
    <submittedName>
        <fullName evidence="3">Uncharacterized protein</fullName>
    </submittedName>
</protein>
<sequence>MSRRVIVAGAGLVAISLAWAGGLAWRPQDGETARVVVGFGWVHLSGALGLVAALMGVLARMRRRRRPLL</sequence>
<organism evidence="3 5">
    <name type="scientific">Jannaschia seohaensis</name>
    <dbReference type="NCBI Taxonomy" id="475081"/>
    <lineage>
        <taxon>Bacteria</taxon>
        <taxon>Pseudomonadati</taxon>
        <taxon>Pseudomonadota</taxon>
        <taxon>Alphaproteobacteria</taxon>
        <taxon>Rhodobacterales</taxon>
        <taxon>Roseobacteraceae</taxon>
        <taxon>Jannaschia</taxon>
    </lineage>
</organism>